<name>A0A4U5PGR2_STECR</name>
<dbReference type="Proteomes" id="UP000298663">
    <property type="component" value="Unassembled WGS sequence"/>
</dbReference>
<evidence type="ECO:0000313" key="2">
    <source>
        <dbReference type="EMBL" id="TKR95708.1"/>
    </source>
</evidence>
<reference evidence="2 3" key="1">
    <citation type="journal article" date="2015" name="Genome Biol.">
        <title>Comparative genomics of Steinernema reveals deeply conserved gene regulatory networks.</title>
        <authorList>
            <person name="Dillman A.R."/>
            <person name="Macchietto M."/>
            <person name="Porter C.F."/>
            <person name="Rogers A."/>
            <person name="Williams B."/>
            <person name="Antoshechkin I."/>
            <person name="Lee M.M."/>
            <person name="Goodwin Z."/>
            <person name="Lu X."/>
            <person name="Lewis E.E."/>
            <person name="Goodrich-Blair H."/>
            <person name="Stock S.P."/>
            <person name="Adams B.J."/>
            <person name="Sternberg P.W."/>
            <person name="Mortazavi A."/>
        </authorList>
    </citation>
    <scope>NUCLEOTIDE SEQUENCE [LARGE SCALE GENOMIC DNA]</scope>
    <source>
        <strain evidence="2 3">ALL</strain>
    </source>
</reference>
<comment type="caution">
    <text evidence="2">The sequence shown here is derived from an EMBL/GenBank/DDBJ whole genome shotgun (WGS) entry which is preliminary data.</text>
</comment>
<keyword evidence="1" id="KW-0812">Transmembrane</keyword>
<keyword evidence="3" id="KW-1185">Reference proteome</keyword>
<proteinExistence type="predicted"/>
<feature type="transmembrane region" description="Helical" evidence="1">
    <location>
        <begin position="56"/>
        <end position="79"/>
    </location>
</feature>
<feature type="transmembrane region" description="Helical" evidence="1">
    <location>
        <begin position="140"/>
        <end position="161"/>
    </location>
</feature>
<sequence>MCYRSVAEIKHFPGPILLFGVIVTFYVLLSSFLLTAASLTLAKTRNGGYNKWQPMAASQITVCVIELLALTTFLAYLLFRQCVSYLQSKKTTKRVFQTMGKMIDSLLLTHVIVQLVQTVMDAVDISNTIWDPTSHHSTAKVIIFDVIMFLVWCSMACLFCFGRPLQEVLRLNSLADITNVNFINSPTEATIASFILKAEEEQNLHSKPEDNRLDAFERPKHFC</sequence>
<evidence type="ECO:0000256" key="1">
    <source>
        <dbReference type="SAM" id="Phobius"/>
    </source>
</evidence>
<feature type="transmembrane region" description="Helical" evidence="1">
    <location>
        <begin position="12"/>
        <end position="36"/>
    </location>
</feature>
<organism evidence="2 3">
    <name type="scientific">Steinernema carpocapsae</name>
    <name type="common">Entomopathogenic nematode</name>
    <dbReference type="NCBI Taxonomy" id="34508"/>
    <lineage>
        <taxon>Eukaryota</taxon>
        <taxon>Metazoa</taxon>
        <taxon>Ecdysozoa</taxon>
        <taxon>Nematoda</taxon>
        <taxon>Chromadorea</taxon>
        <taxon>Rhabditida</taxon>
        <taxon>Tylenchina</taxon>
        <taxon>Panagrolaimomorpha</taxon>
        <taxon>Strongyloidoidea</taxon>
        <taxon>Steinernematidae</taxon>
        <taxon>Steinernema</taxon>
    </lineage>
</organism>
<dbReference type="EMBL" id="AZBU02000002">
    <property type="protein sequence ID" value="TKR95708.1"/>
    <property type="molecule type" value="Genomic_DNA"/>
</dbReference>
<accession>A0A4U5PGR2</accession>
<protein>
    <submittedName>
        <fullName evidence="2">Uncharacterized protein</fullName>
    </submittedName>
</protein>
<reference evidence="2 3" key="2">
    <citation type="journal article" date="2019" name="G3 (Bethesda)">
        <title>Hybrid Assembly of the Genome of the Entomopathogenic Nematode Steinernema carpocapsae Identifies the X-Chromosome.</title>
        <authorList>
            <person name="Serra L."/>
            <person name="Macchietto M."/>
            <person name="Macias-Munoz A."/>
            <person name="McGill C.J."/>
            <person name="Rodriguez I.M."/>
            <person name="Rodriguez B."/>
            <person name="Murad R."/>
            <person name="Mortazavi A."/>
        </authorList>
    </citation>
    <scope>NUCLEOTIDE SEQUENCE [LARGE SCALE GENOMIC DNA]</scope>
    <source>
        <strain evidence="2 3">ALL</strain>
    </source>
</reference>
<gene>
    <name evidence="2" type="ORF">L596_009839</name>
</gene>
<feature type="transmembrane region" description="Helical" evidence="1">
    <location>
        <begin position="100"/>
        <end position="120"/>
    </location>
</feature>
<keyword evidence="1" id="KW-1133">Transmembrane helix</keyword>
<evidence type="ECO:0000313" key="3">
    <source>
        <dbReference type="Proteomes" id="UP000298663"/>
    </source>
</evidence>
<dbReference type="AlphaFoldDB" id="A0A4U5PGR2"/>
<keyword evidence="1" id="KW-0472">Membrane</keyword>